<sequence length="201" mass="21749">GDARFAPGPFGRQAGRRDGRDGGGEAEGAVVRAPHLLRLRKQGEALDRAPRRGARSRRARLRDRRPDAGRDRDPEQPAPHRPEEGLSRLRAGPDGDGRRHLVRAPEHAGRHGLRQRQQQAGPPFRGRGAVDPEGDGGGPAEGEGHLRAWRHGPHHRRAVRRLPGRDRRDQPGAGQDQGPGVVFRAGDSGRTRLSAGGTGNV</sequence>
<feature type="compositionally biased region" description="Basic and acidic residues" evidence="1">
    <location>
        <begin position="41"/>
        <end position="50"/>
    </location>
</feature>
<feature type="compositionally biased region" description="Low complexity" evidence="1">
    <location>
        <begin position="171"/>
        <end position="180"/>
    </location>
</feature>
<feature type="region of interest" description="Disordered" evidence="1">
    <location>
        <begin position="1"/>
        <end position="201"/>
    </location>
</feature>
<gene>
    <name evidence="2" type="ORF">AVDCRST_MAG19-4447</name>
</gene>
<feature type="non-terminal residue" evidence="2">
    <location>
        <position position="201"/>
    </location>
</feature>
<name>A0A6J4VVJ0_9BACT</name>
<feature type="compositionally biased region" description="Basic residues" evidence="1">
    <location>
        <begin position="147"/>
        <end position="162"/>
    </location>
</feature>
<feature type="compositionally biased region" description="Basic residues" evidence="1">
    <location>
        <begin position="51"/>
        <end position="63"/>
    </location>
</feature>
<accession>A0A6J4VVJ0</accession>
<reference evidence="2" key="1">
    <citation type="submission" date="2020-02" db="EMBL/GenBank/DDBJ databases">
        <authorList>
            <person name="Meier V. D."/>
        </authorList>
    </citation>
    <scope>NUCLEOTIDE SEQUENCE</scope>
    <source>
        <strain evidence="2">AVDCRST_MAG19</strain>
    </source>
</reference>
<evidence type="ECO:0000256" key="1">
    <source>
        <dbReference type="SAM" id="MobiDB-lite"/>
    </source>
</evidence>
<feature type="non-terminal residue" evidence="2">
    <location>
        <position position="1"/>
    </location>
</feature>
<dbReference type="EMBL" id="CADCWL010000245">
    <property type="protein sequence ID" value="CAA9584100.1"/>
    <property type="molecule type" value="Genomic_DNA"/>
</dbReference>
<organism evidence="2">
    <name type="scientific">uncultured Thermomicrobiales bacterium</name>
    <dbReference type="NCBI Taxonomy" id="1645740"/>
    <lineage>
        <taxon>Bacteria</taxon>
        <taxon>Pseudomonadati</taxon>
        <taxon>Thermomicrobiota</taxon>
        <taxon>Thermomicrobia</taxon>
        <taxon>Thermomicrobiales</taxon>
        <taxon>environmental samples</taxon>
    </lineage>
</organism>
<proteinExistence type="predicted"/>
<evidence type="ECO:0000313" key="2">
    <source>
        <dbReference type="EMBL" id="CAA9584100.1"/>
    </source>
</evidence>
<dbReference type="AlphaFoldDB" id="A0A6J4VVJ0"/>
<feature type="compositionally biased region" description="Basic and acidic residues" evidence="1">
    <location>
        <begin position="64"/>
        <end position="109"/>
    </location>
</feature>
<protein>
    <submittedName>
        <fullName evidence="2">Transcription antitermination protein NusG</fullName>
    </submittedName>
</protein>